<dbReference type="AlphaFoldDB" id="A0A0G2JBT0"/>
<accession>A0A0G2JBT0</accession>
<name>A0A0G2JBT0_9EURO</name>
<dbReference type="OrthoDB" id="2831558at2759"/>
<organism evidence="1 2">
    <name type="scientific">[Emmonsia] crescens</name>
    <dbReference type="NCBI Taxonomy" id="73230"/>
    <lineage>
        <taxon>Eukaryota</taxon>
        <taxon>Fungi</taxon>
        <taxon>Dikarya</taxon>
        <taxon>Ascomycota</taxon>
        <taxon>Pezizomycotina</taxon>
        <taxon>Eurotiomycetes</taxon>
        <taxon>Eurotiomycetidae</taxon>
        <taxon>Onygenales</taxon>
        <taxon>Ajellomycetaceae</taxon>
        <taxon>Emergomyces</taxon>
    </lineage>
</organism>
<reference evidence="2" key="1">
    <citation type="journal article" date="2015" name="PLoS Genet.">
        <title>The dynamic genome and transcriptome of the human fungal pathogen Blastomyces and close relative Emmonsia.</title>
        <authorList>
            <person name="Munoz J.F."/>
            <person name="Gauthier G.M."/>
            <person name="Desjardins C.A."/>
            <person name="Gallo J.E."/>
            <person name="Holder J."/>
            <person name="Sullivan T.D."/>
            <person name="Marty A.J."/>
            <person name="Carmen J.C."/>
            <person name="Chen Z."/>
            <person name="Ding L."/>
            <person name="Gujja S."/>
            <person name="Magrini V."/>
            <person name="Misas E."/>
            <person name="Mitreva M."/>
            <person name="Priest M."/>
            <person name="Saif S."/>
            <person name="Whiston E.A."/>
            <person name="Young S."/>
            <person name="Zeng Q."/>
            <person name="Goldman W.E."/>
            <person name="Mardis E.R."/>
            <person name="Taylor J.W."/>
            <person name="McEwen J.G."/>
            <person name="Clay O.K."/>
            <person name="Klein B.S."/>
            <person name="Cuomo C.A."/>
        </authorList>
    </citation>
    <scope>NUCLEOTIDE SEQUENCE [LARGE SCALE GENOMIC DNA]</scope>
    <source>
        <strain evidence="2">UAMH 3008</strain>
    </source>
</reference>
<dbReference type="Proteomes" id="UP000034164">
    <property type="component" value="Unassembled WGS sequence"/>
</dbReference>
<protein>
    <submittedName>
        <fullName evidence="1">Uncharacterized protein</fullName>
    </submittedName>
</protein>
<dbReference type="VEuPathDB" id="FungiDB:EMCG_06358"/>
<comment type="caution">
    <text evidence="1">The sequence shown here is derived from an EMBL/GenBank/DDBJ whole genome shotgun (WGS) entry which is preliminary data.</text>
</comment>
<evidence type="ECO:0000313" key="2">
    <source>
        <dbReference type="Proteomes" id="UP000034164"/>
    </source>
</evidence>
<proteinExistence type="predicted"/>
<dbReference type="EMBL" id="LCZI01000157">
    <property type="protein sequence ID" value="KKZ68016.1"/>
    <property type="molecule type" value="Genomic_DNA"/>
</dbReference>
<gene>
    <name evidence="1" type="ORF">EMCG_06358</name>
</gene>
<evidence type="ECO:0000313" key="1">
    <source>
        <dbReference type="EMBL" id="KKZ68016.1"/>
    </source>
</evidence>
<sequence length="166" mass="19408">MPGSIKSLQGEEKTATLSEFMDKAVIISWHSLVQSKNPEQYRLIKFQQSPSGSLLYISRRIFELREAHFCSLLFYLQDEWAPVKFSEPETIEIDVDMRRADLDIKLMKDIERDLGNLWPEKGVVEHGNYEKVKALLKARKGELIAQYCTYPGWNTAVFEQLWPFDY</sequence>